<keyword evidence="2" id="KW-0732">Signal</keyword>
<dbReference type="Pfam" id="PF23334">
    <property type="entry name" value="VWC2L_2nd"/>
    <property type="match status" value="1"/>
</dbReference>
<dbReference type="InterPro" id="IPR020901">
    <property type="entry name" value="Prtase_inh_Kunz-CS"/>
</dbReference>
<dbReference type="Pfam" id="PF00095">
    <property type="entry name" value="WAP"/>
    <property type="match status" value="1"/>
</dbReference>
<evidence type="ECO:0000256" key="2">
    <source>
        <dbReference type="SAM" id="SignalP"/>
    </source>
</evidence>
<dbReference type="FunFam" id="4.10.410.10:FF:000020">
    <property type="entry name" value="Collagen, type VI, alpha 3"/>
    <property type="match status" value="1"/>
</dbReference>
<keyword evidence="1" id="KW-1015">Disulfide bond</keyword>
<dbReference type="KEGG" id="cvn:111116489"/>
<dbReference type="Proteomes" id="UP000694844">
    <property type="component" value="Chromosome 10"/>
</dbReference>
<sequence length="232" mass="26195">MRTLVLVLLCVFSVLGTYAPKRPRPPVKQKPGVCPRSDIITTCDCRPENIKCRGDQDCPGVQKCCSFGCGCRTRCVNPAGQPPTGCRYNGKTYKIGLEFRARDGCNRCRCGRNGRVNCTRGRCLRVCRYSRKVYRVGQTFRARDGCNKCRCGAGGRVSCSKRRCGKNRVKGRYVCSQPKVVGPCEARIPRWWFNKKANCCLRFYYGGCKGNGNNFKTKTTCLRRCKTRSYVK</sequence>
<evidence type="ECO:0000259" key="4">
    <source>
        <dbReference type="PROSITE" id="PS51390"/>
    </source>
</evidence>
<accession>A0A8B8C655</accession>
<dbReference type="Gene3D" id="2.10.70.10">
    <property type="entry name" value="Complement Module, domain 1"/>
    <property type="match status" value="2"/>
</dbReference>
<dbReference type="InterPro" id="IPR051388">
    <property type="entry name" value="Serpin_venom_toxin"/>
</dbReference>
<dbReference type="GeneID" id="111116489"/>
<dbReference type="InterPro" id="IPR008197">
    <property type="entry name" value="WAP_dom"/>
</dbReference>
<dbReference type="Gene3D" id="4.10.75.10">
    <property type="entry name" value="Elafin-like"/>
    <property type="match status" value="1"/>
</dbReference>
<feature type="domain" description="WAP" evidence="4">
    <location>
        <begin position="27"/>
        <end position="79"/>
    </location>
</feature>
<dbReference type="PRINTS" id="PR00003">
    <property type="entry name" value="4DISULPHCORE"/>
</dbReference>
<dbReference type="PROSITE" id="PS00280">
    <property type="entry name" value="BPTI_KUNITZ_1"/>
    <property type="match status" value="1"/>
</dbReference>
<proteinExistence type="predicted"/>
<reference evidence="6" key="1">
    <citation type="submission" date="2025-08" db="UniProtKB">
        <authorList>
            <consortium name="RefSeq"/>
        </authorList>
    </citation>
    <scope>IDENTIFICATION</scope>
    <source>
        <tissue evidence="6">Whole sample</tissue>
    </source>
</reference>
<dbReference type="OrthoDB" id="4473401at2759"/>
<dbReference type="InterPro" id="IPR036880">
    <property type="entry name" value="Kunitz_BPTI_sf"/>
</dbReference>
<dbReference type="PANTHER" id="PTHR46751">
    <property type="entry name" value="EPPIN"/>
    <property type="match status" value="1"/>
</dbReference>
<evidence type="ECO:0000313" key="6">
    <source>
        <dbReference type="RefSeq" id="XP_022311192.1"/>
    </source>
</evidence>
<dbReference type="Pfam" id="PF00014">
    <property type="entry name" value="Kunitz_BPTI"/>
    <property type="match status" value="1"/>
</dbReference>
<feature type="signal peptide" evidence="2">
    <location>
        <begin position="1"/>
        <end position="16"/>
    </location>
</feature>
<gene>
    <name evidence="6" type="primary">LOC111116489</name>
</gene>
<dbReference type="PANTHER" id="PTHR46751:SF1">
    <property type="entry name" value="WAP FOUR-DISULFIDE CORE DOMAIN PROTEIN 6A"/>
    <property type="match status" value="1"/>
</dbReference>
<feature type="domain" description="BPTI/Kunitz inhibitor" evidence="3">
    <location>
        <begin position="175"/>
        <end position="225"/>
    </location>
</feature>
<evidence type="ECO:0000313" key="5">
    <source>
        <dbReference type="Proteomes" id="UP000694844"/>
    </source>
</evidence>
<dbReference type="CDD" id="cd00109">
    <property type="entry name" value="Kunitz-type"/>
    <property type="match status" value="1"/>
</dbReference>
<dbReference type="PROSITE" id="PS50279">
    <property type="entry name" value="BPTI_KUNITZ_2"/>
    <property type="match status" value="1"/>
</dbReference>
<dbReference type="SUPFAM" id="SSF57256">
    <property type="entry name" value="Elafin-like"/>
    <property type="match status" value="1"/>
</dbReference>
<dbReference type="SMART" id="SM00217">
    <property type="entry name" value="WAP"/>
    <property type="match status" value="1"/>
</dbReference>
<dbReference type="PROSITE" id="PS51390">
    <property type="entry name" value="WAP"/>
    <property type="match status" value="1"/>
</dbReference>
<dbReference type="AlphaFoldDB" id="A0A8B8C655"/>
<organism evidence="5 6">
    <name type="scientific">Crassostrea virginica</name>
    <name type="common">Eastern oyster</name>
    <dbReference type="NCBI Taxonomy" id="6565"/>
    <lineage>
        <taxon>Eukaryota</taxon>
        <taxon>Metazoa</taxon>
        <taxon>Spiralia</taxon>
        <taxon>Lophotrochozoa</taxon>
        <taxon>Mollusca</taxon>
        <taxon>Bivalvia</taxon>
        <taxon>Autobranchia</taxon>
        <taxon>Pteriomorphia</taxon>
        <taxon>Ostreida</taxon>
        <taxon>Ostreoidea</taxon>
        <taxon>Ostreidae</taxon>
        <taxon>Crassostrea</taxon>
    </lineage>
</organism>
<dbReference type="Gene3D" id="4.10.410.10">
    <property type="entry name" value="Pancreatic trypsin inhibitor Kunitz domain"/>
    <property type="match status" value="1"/>
</dbReference>
<dbReference type="InterPro" id="IPR036645">
    <property type="entry name" value="Elafin-like_sf"/>
</dbReference>
<dbReference type="SUPFAM" id="SSF57362">
    <property type="entry name" value="BPTI-like"/>
    <property type="match status" value="1"/>
</dbReference>
<name>A0A8B8C655_CRAVI</name>
<evidence type="ECO:0000256" key="1">
    <source>
        <dbReference type="ARBA" id="ARBA00023157"/>
    </source>
</evidence>
<dbReference type="SMART" id="SM00131">
    <property type="entry name" value="KU"/>
    <property type="match status" value="1"/>
</dbReference>
<protein>
    <submittedName>
        <fullName evidence="6">Kielin/chordin-like protein</fullName>
    </submittedName>
</protein>
<dbReference type="GO" id="GO:0004867">
    <property type="term" value="F:serine-type endopeptidase inhibitor activity"/>
    <property type="evidence" value="ECO:0007669"/>
    <property type="project" value="InterPro"/>
</dbReference>
<keyword evidence="5" id="KW-1185">Reference proteome</keyword>
<dbReference type="InterPro" id="IPR002223">
    <property type="entry name" value="Kunitz_BPTI"/>
</dbReference>
<evidence type="ECO:0000259" key="3">
    <source>
        <dbReference type="PROSITE" id="PS50279"/>
    </source>
</evidence>
<dbReference type="GO" id="GO:0005615">
    <property type="term" value="C:extracellular space"/>
    <property type="evidence" value="ECO:0007669"/>
    <property type="project" value="TreeGrafter"/>
</dbReference>
<dbReference type="RefSeq" id="XP_022311192.1">
    <property type="nucleotide sequence ID" value="XM_022455484.1"/>
</dbReference>
<dbReference type="PRINTS" id="PR00759">
    <property type="entry name" value="BASICPTASE"/>
</dbReference>
<feature type="chain" id="PRO_5034916998" evidence="2">
    <location>
        <begin position="17"/>
        <end position="232"/>
    </location>
</feature>